<dbReference type="InterPro" id="IPR052432">
    <property type="entry name" value="PITP/CRAL-TRIO"/>
</dbReference>
<dbReference type="Pfam" id="PF00650">
    <property type="entry name" value="CRAL_TRIO"/>
    <property type="match status" value="1"/>
</dbReference>
<name>A0A316YTB0_9BASI</name>
<feature type="non-terminal residue" evidence="3">
    <location>
        <position position="1"/>
    </location>
</feature>
<dbReference type="SMART" id="SM01100">
    <property type="entry name" value="CRAL_TRIO_N"/>
    <property type="match status" value="1"/>
</dbReference>
<feature type="region of interest" description="Disordered" evidence="1">
    <location>
        <begin position="29"/>
        <end position="63"/>
    </location>
</feature>
<protein>
    <submittedName>
        <fullName evidence="3">CRAL/TRIO domain-containing protein</fullName>
    </submittedName>
</protein>
<dbReference type="InterPro" id="IPR036865">
    <property type="entry name" value="CRAL-TRIO_dom_sf"/>
</dbReference>
<feature type="non-terminal residue" evidence="3">
    <location>
        <position position="440"/>
    </location>
</feature>
<sequence>GYVGNLSDEHKDKLYEMWRAYFVACDDAKGDKKQGGGEMEFSEESDPTKLGIPQDDAAKEEAKKRMEEQGMRDLLSQYGSEALRDTYWSFCKADNPDTTMLRFLRARKWDVSRAMAMLATCLKWRLDSGVEDLARAGDYGNFQSIPKFSEQQNTGKIFAQGATANEAPICYVRLKKHFTFGQPASTMLKFIIFQMETWRLFMVPPQDKMTILFDLDGFGVRNCDVVALLNVVKCLEAYFPESLEKMFIHRAPWIFSQIWKMIKGLLDPVVRNKIAFTSNVQGLNETIPSDRLLEWVKGSVTNDFVWMEPTAEENALLKDTAERDRRWDRHRALADEFEKLTRRWSVDGGKDPTLNEQREILVKKLRLSQFELEPYTRGRTIHHRNGTLPLANPGMVKWDYIQKDGEKLRQIIGHKESRKSMIYELLAIQDGASVDDAEAK</sequence>
<dbReference type="PROSITE" id="PS50191">
    <property type="entry name" value="CRAL_TRIO"/>
    <property type="match status" value="1"/>
</dbReference>
<dbReference type="SUPFAM" id="SSF52087">
    <property type="entry name" value="CRAL/TRIO domain"/>
    <property type="match status" value="1"/>
</dbReference>
<dbReference type="SMART" id="SM00516">
    <property type="entry name" value="SEC14"/>
    <property type="match status" value="1"/>
</dbReference>
<dbReference type="PANTHER" id="PTHR46590:SF1">
    <property type="entry name" value="PHOSPHATIDYLINOSITOL TRANSFER PROTEIN CSR1"/>
    <property type="match status" value="1"/>
</dbReference>
<dbReference type="PANTHER" id="PTHR46590">
    <property type="entry name" value="PHOSPHATIDYLINOSITOL TRANSFER PROTEIN CSR1-RELATED"/>
    <property type="match status" value="1"/>
</dbReference>
<proteinExistence type="predicted"/>
<dbReference type="InterPro" id="IPR011074">
    <property type="entry name" value="CRAL/TRIO_N_dom"/>
</dbReference>
<dbReference type="AlphaFoldDB" id="A0A316YTB0"/>
<dbReference type="SUPFAM" id="SSF46938">
    <property type="entry name" value="CRAL/TRIO N-terminal domain"/>
    <property type="match status" value="1"/>
</dbReference>
<feature type="domain" description="CRAL-TRIO" evidence="2">
    <location>
        <begin position="145"/>
        <end position="304"/>
    </location>
</feature>
<keyword evidence="4" id="KW-1185">Reference proteome</keyword>
<evidence type="ECO:0000313" key="4">
    <source>
        <dbReference type="Proteomes" id="UP000245768"/>
    </source>
</evidence>
<evidence type="ECO:0000256" key="1">
    <source>
        <dbReference type="SAM" id="MobiDB-lite"/>
    </source>
</evidence>
<dbReference type="CDD" id="cd00170">
    <property type="entry name" value="SEC14"/>
    <property type="match status" value="1"/>
</dbReference>
<organism evidence="3 4">
    <name type="scientific">Acaromyces ingoldii</name>
    <dbReference type="NCBI Taxonomy" id="215250"/>
    <lineage>
        <taxon>Eukaryota</taxon>
        <taxon>Fungi</taxon>
        <taxon>Dikarya</taxon>
        <taxon>Basidiomycota</taxon>
        <taxon>Ustilaginomycotina</taxon>
        <taxon>Exobasidiomycetes</taxon>
        <taxon>Exobasidiales</taxon>
        <taxon>Cryptobasidiaceae</taxon>
        <taxon>Acaromyces</taxon>
    </lineage>
</organism>
<gene>
    <name evidence="3" type="ORF">FA10DRAFT_222698</name>
</gene>
<dbReference type="InterPro" id="IPR001251">
    <property type="entry name" value="CRAL-TRIO_dom"/>
</dbReference>
<dbReference type="Gene3D" id="3.40.525.10">
    <property type="entry name" value="CRAL-TRIO lipid binding domain"/>
    <property type="match status" value="1"/>
</dbReference>
<accession>A0A316YTB0</accession>
<dbReference type="RefSeq" id="XP_025379116.1">
    <property type="nucleotide sequence ID" value="XM_025518562.1"/>
</dbReference>
<evidence type="ECO:0000259" key="2">
    <source>
        <dbReference type="PROSITE" id="PS50191"/>
    </source>
</evidence>
<reference evidence="3 4" key="1">
    <citation type="journal article" date="2018" name="Mol. Biol. Evol.">
        <title>Broad Genomic Sampling Reveals a Smut Pathogenic Ancestry of the Fungal Clade Ustilaginomycotina.</title>
        <authorList>
            <person name="Kijpornyongpan T."/>
            <person name="Mondo S.J."/>
            <person name="Barry K."/>
            <person name="Sandor L."/>
            <person name="Lee J."/>
            <person name="Lipzen A."/>
            <person name="Pangilinan J."/>
            <person name="LaButti K."/>
            <person name="Hainaut M."/>
            <person name="Henrissat B."/>
            <person name="Grigoriev I.V."/>
            <person name="Spatafora J.W."/>
            <person name="Aime M.C."/>
        </authorList>
    </citation>
    <scope>NUCLEOTIDE SEQUENCE [LARGE SCALE GENOMIC DNA]</scope>
    <source>
        <strain evidence="3 4">MCA 4198</strain>
    </source>
</reference>
<dbReference type="FunCoup" id="A0A316YTB0">
    <property type="interactions" value="95"/>
</dbReference>
<dbReference type="InParanoid" id="A0A316YTB0"/>
<dbReference type="Proteomes" id="UP000245768">
    <property type="component" value="Unassembled WGS sequence"/>
</dbReference>
<dbReference type="EMBL" id="KZ819635">
    <property type="protein sequence ID" value="PWN91918.1"/>
    <property type="molecule type" value="Genomic_DNA"/>
</dbReference>
<dbReference type="OrthoDB" id="43460at2759"/>
<dbReference type="InterPro" id="IPR036273">
    <property type="entry name" value="CRAL/TRIO_N_dom_sf"/>
</dbReference>
<dbReference type="Pfam" id="PF03765">
    <property type="entry name" value="CRAL_TRIO_N"/>
    <property type="match status" value="1"/>
</dbReference>
<dbReference type="GeneID" id="37040478"/>
<evidence type="ECO:0000313" key="3">
    <source>
        <dbReference type="EMBL" id="PWN91918.1"/>
    </source>
</evidence>